<dbReference type="InParanoid" id="K1QDT2"/>
<dbReference type="EMBL" id="JH816927">
    <property type="protein sequence ID" value="EKC19656.1"/>
    <property type="molecule type" value="Genomic_DNA"/>
</dbReference>
<proteinExistence type="predicted"/>
<gene>
    <name evidence="1" type="ORF">CGI_10008039</name>
</gene>
<reference evidence="1" key="1">
    <citation type="journal article" date="2012" name="Nature">
        <title>The oyster genome reveals stress adaptation and complexity of shell formation.</title>
        <authorList>
            <person name="Zhang G."/>
            <person name="Fang X."/>
            <person name="Guo X."/>
            <person name="Li L."/>
            <person name="Luo R."/>
            <person name="Xu F."/>
            <person name="Yang P."/>
            <person name="Zhang L."/>
            <person name="Wang X."/>
            <person name="Qi H."/>
            <person name="Xiong Z."/>
            <person name="Que H."/>
            <person name="Xie Y."/>
            <person name="Holland P.W."/>
            <person name="Paps J."/>
            <person name="Zhu Y."/>
            <person name="Wu F."/>
            <person name="Chen Y."/>
            <person name="Wang J."/>
            <person name="Peng C."/>
            <person name="Meng J."/>
            <person name="Yang L."/>
            <person name="Liu J."/>
            <person name="Wen B."/>
            <person name="Zhang N."/>
            <person name="Huang Z."/>
            <person name="Zhu Q."/>
            <person name="Feng Y."/>
            <person name="Mount A."/>
            <person name="Hedgecock D."/>
            <person name="Xu Z."/>
            <person name="Liu Y."/>
            <person name="Domazet-Loso T."/>
            <person name="Du Y."/>
            <person name="Sun X."/>
            <person name="Zhang S."/>
            <person name="Liu B."/>
            <person name="Cheng P."/>
            <person name="Jiang X."/>
            <person name="Li J."/>
            <person name="Fan D."/>
            <person name="Wang W."/>
            <person name="Fu W."/>
            <person name="Wang T."/>
            <person name="Wang B."/>
            <person name="Zhang J."/>
            <person name="Peng Z."/>
            <person name="Li Y."/>
            <person name="Li N."/>
            <person name="Wang J."/>
            <person name="Chen M."/>
            <person name="He Y."/>
            <person name="Tan F."/>
            <person name="Song X."/>
            <person name="Zheng Q."/>
            <person name="Huang R."/>
            <person name="Yang H."/>
            <person name="Du X."/>
            <person name="Chen L."/>
            <person name="Yang M."/>
            <person name="Gaffney P.M."/>
            <person name="Wang S."/>
            <person name="Luo L."/>
            <person name="She Z."/>
            <person name="Ming Y."/>
            <person name="Huang W."/>
            <person name="Zhang S."/>
            <person name="Huang B."/>
            <person name="Zhang Y."/>
            <person name="Qu T."/>
            <person name="Ni P."/>
            <person name="Miao G."/>
            <person name="Wang J."/>
            <person name="Wang Q."/>
            <person name="Steinberg C.E."/>
            <person name="Wang H."/>
            <person name="Li N."/>
            <person name="Qian L."/>
            <person name="Zhang G."/>
            <person name="Li Y."/>
            <person name="Yang H."/>
            <person name="Liu X."/>
            <person name="Wang J."/>
            <person name="Yin Y."/>
            <person name="Wang J."/>
        </authorList>
    </citation>
    <scope>NUCLEOTIDE SEQUENCE [LARGE SCALE GENOMIC DNA]</scope>
    <source>
        <strain evidence="1">05x7-T-G4-1.051#20</strain>
    </source>
</reference>
<name>K1QDT2_MAGGI</name>
<accession>K1QDT2</accession>
<dbReference type="HOGENOM" id="CLU_1016527_0_0_1"/>
<organism evidence="1">
    <name type="scientific">Magallana gigas</name>
    <name type="common">Pacific oyster</name>
    <name type="synonym">Crassostrea gigas</name>
    <dbReference type="NCBI Taxonomy" id="29159"/>
    <lineage>
        <taxon>Eukaryota</taxon>
        <taxon>Metazoa</taxon>
        <taxon>Spiralia</taxon>
        <taxon>Lophotrochozoa</taxon>
        <taxon>Mollusca</taxon>
        <taxon>Bivalvia</taxon>
        <taxon>Autobranchia</taxon>
        <taxon>Pteriomorphia</taxon>
        <taxon>Ostreida</taxon>
        <taxon>Ostreoidea</taxon>
        <taxon>Ostreidae</taxon>
        <taxon>Magallana</taxon>
    </lineage>
</organism>
<evidence type="ECO:0000313" key="1">
    <source>
        <dbReference type="EMBL" id="EKC19656.1"/>
    </source>
</evidence>
<protein>
    <submittedName>
        <fullName evidence="1">Uncharacterized protein</fullName>
    </submittedName>
</protein>
<dbReference type="AlphaFoldDB" id="K1QDT2"/>
<sequence length="274" mass="30626">MWASKTVLYSFTVVFAVVYLCTCVVAPPTQGKQKTADTKKSSSDITTIDAVAGNSFFESTGSGYELTSQNPAYIEGDTSVVDESNQGTPGSRDPVYWFTVSRSLKPEDTRRTHELSLRLNWVWEKAGVSRDGLESDVRNRTTAANRRTMADFVVEKVNRDLHKTEGQMIDAMENKKLPNCLKECKAVSKLFNSGQQEFDISKDFHLCAFMTQYKAYGIIQKLASPPDISVSALVDILLVLTDSAAVTEYLTMAYIKDLQEYEKTMREETLNASQ</sequence>